<reference evidence="2" key="1">
    <citation type="submission" date="2013-11" db="EMBL/GenBank/DDBJ databases">
        <title>Microbial diversity, functional groups and degradation webs in Northern and Southern Mediterranean and Red Sea marine crude oil polluted sites.</title>
        <authorList>
            <person name="Daffonchio D."/>
            <person name="Mapelli F."/>
            <person name="Ferrer M."/>
            <person name="Richter M."/>
            <person name="Cherif A."/>
            <person name="Malkawi H.I."/>
            <person name="Yakimov M.M."/>
            <person name="Abdel-Fattah Y.R."/>
            <person name="Blaghen M."/>
            <person name="Golyshin P.N."/>
            <person name="Kalogerakis N."/>
            <person name="Boon N."/>
            <person name="Magagnini M."/>
            <person name="Fava F."/>
        </authorList>
    </citation>
    <scope>NUCLEOTIDE SEQUENCE</scope>
</reference>
<feature type="transmembrane region" description="Helical" evidence="1">
    <location>
        <begin position="6"/>
        <end position="27"/>
    </location>
</feature>
<name>A0A1B6NQF2_9ZZZZ</name>
<protein>
    <submittedName>
        <fullName evidence="2">Uncharacterized protein</fullName>
    </submittedName>
</protein>
<keyword evidence="1" id="KW-1133">Transmembrane helix</keyword>
<gene>
    <name evidence="2" type="ORF">MGSAQ_002836</name>
</gene>
<accession>A0A1B6NQF2</accession>
<comment type="caution">
    <text evidence="2">The sequence shown here is derived from an EMBL/GenBank/DDBJ whole genome shotgun (WGS) entry which is preliminary data.</text>
</comment>
<dbReference type="EMBL" id="AYSL01001639">
    <property type="protein sequence ID" value="KTF05669.1"/>
    <property type="molecule type" value="Genomic_DNA"/>
</dbReference>
<keyword evidence="1" id="KW-0812">Transmembrane</keyword>
<keyword evidence="1" id="KW-0472">Membrane</keyword>
<feature type="non-terminal residue" evidence="2">
    <location>
        <position position="1"/>
    </location>
</feature>
<evidence type="ECO:0000256" key="1">
    <source>
        <dbReference type="SAM" id="Phobius"/>
    </source>
</evidence>
<sequence length="38" mass="4233">PESAMPPVWRGALICAGVVAGVLYLAWRWLRSGYRMKA</sequence>
<dbReference type="AlphaFoldDB" id="A0A1B6NQF2"/>
<proteinExistence type="predicted"/>
<organism evidence="2">
    <name type="scientific">marine sediment metagenome</name>
    <dbReference type="NCBI Taxonomy" id="412755"/>
    <lineage>
        <taxon>unclassified sequences</taxon>
        <taxon>metagenomes</taxon>
        <taxon>ecological metagenomes</taxon>
    </lineage>
</organism>
<evidence type="ECO:0000313" key="2">
    <source>
        <dbReference type="EMBL" id="KTF05669.1"/>
    </source>
</evidence>